<sequence length="154" mass="18360">MEYNILFMVHKNAVASNSMAPIFDNYEWWLDLAGKALDEAEEFEMRLWKDDLEGIESGQRFGEKVPNYETKEVVFRGKITPQFKQEILTNYLAKKGHIKWFTLFLKKDNEYIFSSEHYGDETYVSAYTEEQVQAVQEWAKNYPIIWRVDVFECE</sequence>
<dbReference type="STRING" id="1122184.SAMN02745176_02750"/>
<evidence type="ECO:0000313" key="2">
    <source>
        <dbReference type="Proteomes" id="UP000184442"/>
    </source>
</evidence>
<accession>A0A1M6HD46</accession>
<protein>
    <submittedName>
        <fullName evidence="1">Uncharacterized protein</fullName>
    </submittedName>
</protein>
<proteinExistence type="predicted"/>
<keyword evidence="2" id="KW-1185">Reference proteome</keyword>
<reference evidence="1 2" key="1">
    <citation type="submission" date="2016-11" db="EMBL/GenBank/DDBJ databases">
        <authorList>
            <person name="Jaros S."/>
            <person name="Januszkiewicz K."/>
            <person name="Wedrychowicz H."/>
        </authorList>
    </citation>
    <scope>NUCLEOTIDE SEQUENCE [LARGE SCALE GENOMIC DNA]</scope>
    <source>
        <strain evidence="1 2">DSM 19022</strain>
    </source>
</reference>
<gene>
    <name evidence="1" type="ORF">SAMN02745176_02750</name>
</gene>
<evidence type="ECO:0000313" key="1">
    <source>
        <dbReference type="EMBL" id="SHJ20084.1"/>
    </source>
</evidence>
<dbReference type="EMBL" id="FQZS01000020">
    <property type="protein sequence ID" value="SHJ20084.1"/>
    <property type="molecule type" value="Genomic_DNA"/>
</dbReference>
<name>A0A1M6HD46_9FIRM</name>
<dbReference type="RefSeq" id="WP_073026743.1">
    <property type="nucleotide sequence ID" value="NZ_FQZS01000020.1"/>
</dbReference>
<dbReference type="Proteomes" id="UP000184442">
    <property type="component" value="Unassembled WGS sequence"/>
</dbReference>
<organism evidence="1 2">
    <name type="scientific">Lutispora thermophila DSM 19022</name>
    <dbReference type="NCBI Taxonomy" id="1122184"/>
    <lineage>
        <taxon>Bacteria</taxon>
        <taxon>Bacillati</taxon>
        <taxon>Bacillota</taxon>
        <taxon>Clostridia</taxon>
        <taxon>Lutisporales</taxon>
        <taxon>Lutisporaceae</taxon>
        <taxon>Lutispora</taxon>
    </lineage>
</organism>
<dbReference type="AlphaFoldDB" id="A0A1M6HD46"/>